<dbReference type="GO" id="GO:0044782">
    <property type="term" value="P:cilium organization"/>
    <property type="evidence" value="ECO:0007669"/>
    <property type="project" value="TreeGrafter"/>
</dbReference>
<feature type="compositionally biased region" description="Acidic residues" evidence="2">
    <location>
        <begin position="489"/>
        <end position="523"/>
    </location>
</feature>
<evidence type="ECO:0000256" key="2">
    <source>
        <dbReference type="SAM" id="MobiDB-lite"/>
    </source>
</evidence>
<dbReference type="InParanoid" id="A0A2P6NNR4"/>
<dbReference type="PANTHER" id="PTHR21501:SF1">
    <property type="entry name" value="PROTEIN FAM-161"/>
    <property type="match status" value="1"/>
</dbReference>
<dbReference type="OrthoDB" id="2150121at2759"/>
<dbReference type="EMBL" id="MDYQ01000043">
    <property type="protein sequence ID" value="PRP85538.1"/>
    <property type="molecule type" value="Genomic_DNA"/>
</dbReference>
<feature type="region of interest" description="Disordered" evidence="2">
    <location>
        <begin position="364"/>
        <end position="385"/>
    </location>
</feature>
<dbReference type="GO" id="GO:0005929">
    <property type="term" value="C:cilium"/>
    <property type="evidence" value="ECO:0007669"/>
    <property type="project" value="TreeGrafter"/>
</dbReference>
<organism evidence="3 4">
    <name type="scientific">Planoprotostelium fungivorum</name>
    <dbReference type="NCBI Taxonomy" id="1890364"/>
    <lineage>
        <taxon>Eukaryota</taxon>
        <taxon>Amoebozoa</taxon>
        <taxon>Evosea</taxon>
        <taxon>Variosea</taxon>
        <taxon>Cavosteliida</taxon>
        <taxon>Cavosteliaceae</taxon>
        <taxon>Planoprotostelium</taxon>
    </lineage>
</organism>
<dbReference type="AlphaFoldDB" id="A0A2P6NNR4"/>
<dbReference type="InterPro" id="IPR051655">
    <property type="entry name" value="FAM161"/>
</dbReference>
<dbReference type="Proteomes" id="UP000241769">
    <property type="component" value="Unassembled WGS sequence"/>
</dbReference>
<feature type="region of interest" description="Disordered" evidence="2">
    <location>
        <begin position="329"/>
        <end position="349"/>
    </location>
</feature>
<accession>A0A2P6NNR4</accession>
<keyword evidence="4" id="KW-1185">Reference proteome</keyword>
<feature type="compositionally biased region" description="Polar residues" evidence="2">
    <location>
        <begin position="21"/>
        <end position="33"/>
    </location>
</feature>
<feature type="region of interest" description="Disordered" evidence="2">
    <location>
        <begin position="17"/>
        <end position="39"/>
    </location>
</feature>
<evidence type="ECO:0000256" key="1">
    <source>
        <dbReference type="ARBA" id="ARBA00023054"/>
    </source>
</evidence>
<sequence>MASGSYPNDLKFDGHVYFSPPSHSRQQHSTQSFDGAPVRASEDLDFTQIERMRIEHAKRLSQIEQMYYQQLAHGSDEYYDDVEYHQEDDVEFELDYEDDDAAYLRQHLSDYNDPEYWRTKTSQTVPQPFSFAERDAAKHAYKYYTSHHSSQNHDRIPKANPVPSFVKAKKVDKILKAEDERKKNFVTPSVRVVPTRKPHIPEPPPPPPVEYTFSHFKARPVPKSVLEPKFHEIQEKEKQRKSKFIVPTVKSPSKYPFQPKITPHVPRFHELHEKLEEKKVVSPKKQIEIKEFKLKTSKIPSKREKVLMDIHHDAQEGVELRWPYTSTRGKVVHHAPPPTHSPRKVESTLAHELKTKVAKMKIKDRETKEKQEKEMTKKQKEKWKNMSRVISQRIPADTSSYTINSRASEKRKDFEEQDKQYFDDMHSKLQQNVSQRTFLFERHDKEGMRRQALRRADEIIANAGLSPHDFRYKTEVQYEPDHRDVSVGDAEEEEEEEESEEEESEEESEEEESEEEEEYSEDD</sequence>
<protein>
    <submittedName>
        <fullName evidence="3">Uncharacterized protein</fullName>
    </submittedName>
</protein>
<feature type="region of interest" description="Disordered" evidence="2">
    <location>
        <begin position="460"/>
        <end position="523"/>
    </location>
</feature>
<gene>
    <name evidence="3" type="ORF">PROFUN_06770</name>
</gene>
<feature type="compositionally biased region" description="Basic and acidic residues" evidence="2">
    <location>
        <begin position="364"/>
        <end position="384"/>
    </location>
</feature>
<feature type="compositionally biased region" description="Basic and acidic residues" evidence="2">
    <location>
        <begin position="468"/>
        <end position="486"/>
    </location>
</feature>
<reference evidence="3 4" key="1">
    <citation type="journal article" date="2018" name="Genome Biol. Evol.">
        <title>Multiple Roots of Fruiting Body Formation in Amoebozoa.</title>
        <authorList>
            <person name="Hillmann F."/>
            <person name="Forbes G."/>
            <person name="Novohradska S."/>
            <person name="Ferling I."/>
            <person name="Riege K."/>
            <person name="Groth M."/>
            <person name="Westermann M."/>
            <person name="Marz M."/>
            <person name="Spaller T."/>
            <person name="Winckler T."/>
            <person name="Schaap P."/>
            <person name="Glockner G."/>
        </authorList>
    </citation>
    <scope>NUCLEOTIDE SEQUENCE [LARGE SCALE GENOMIC DNA]</scope>
    <source>
        <strain evidence="3 4">Jena</strain>
    </source>
</reference>
<name>A0A2P6NNR4_9EUKA</name>
<comment type="caution">
    <text evidence="3">The sequence shown here is derived from an EMBL/GenBank/DDBJ whole genome shotgun (WGS) entry which is preliminary data.</text>
</comment>
<dbReference type="PANTHER" id="PTHR21501">
    <property type="entry name" value="PROTEIN FAM-161"/>
    <property type="match status" value="1"/>
</dbReference>
<proteinExistence type="predicted"/>
<keyword evidence="1" id="KW-0175">Coiled coil</keyword>
<evidence type="ECO:0000313" key="3">
    <source>
        <dbReference type="EMBL" id="PRP85538.1"/>
    </source>
</evidence>
<dbReference type="STRING" id="1890364.A0A2P6NNR4"/>
<dbReference type="GO" id="GO:0005856">
    <property type="term" value="C:cytoskeleton"/>
    <property type="evidence" value="ECO:0007669"/>
    <property type="project" value="UniProtKB-ARBA"/>
</dbReference>
<evidence type="ECO:0000313" key="4">
    <source>
        <dbReference type="Proteomes" id="UP000241769"/>
    </source>
</evidence>